<feature type="chain" id="PRO_5046670211" evidence="1">
    <location>
        <begin position="23"/>
        <end position="215"/>
    </location>
</feature>
<feature type="signal peptide" evidence="1">
    <location>
        <begin position="1"/>
        <end position="22"/>
    </location>
</feature>
<name>A0ABU9IH10_9SPHN</name>
<comment type="caution">
    <text evidence="2">The sequence shown here is derived from an EMBL/GenBank/DDBJ whole genome shotgun (WGS) entry which is preliminary data.</text>
</comment>
<evidence type="ECO:0000256" key="1">
    <source>
        <dbReference type="SAM" id="SignalP"/>
    </source>
</evidence>
<organism evidence="2 3">
    <name type="scientific">Aurantiacibacter gilvus</name>
    <dbReference type="NCBI Taxonomy" id="3139141"/>
    <lineage>
        <taxon>Bacteria</taxon>
        <taxon>Pseudomonadati</taxon>
        <taxon>Pseudomonadota</taxon>
        <taxon>Alphaproteobacteria</taxon>
        <taxon>Sphingomonadales</taxon>
        <taxon>Erythrobacteraceae</taxon>
        <taxon>Aurantiacibacter</taxon>
    </lineage>
</organism>
<dbReference type="RefSeq" id="WP_341674039.1">
    <property type="nucleotide sequence ID" value="NZ_JBBYHV010000002.1"/>
</dbReference>
<dbReference type="EMBL" id="JBBYHV010000002">
    <property type="protein sequence ID" value="MEL1251486.1"/>
    <property type="molecule type" value="Genomic_DNA"/>
</dbReference>
<sequence length="215" mass="23594">MDLRFGGGLLACLLCACTTPSAISNSATHQQAGPQCNLLPAEVWSSTAYAGWSQGQLCNAGQGPLWQGTPDGIARITRFTFTHGHASFFRYAVISERDDGRAWIEFGGGGYGEDGVRSGWEALEPHRRDLSAEDLARFNALAESTGTFEHSVGTWDGGELYMHCQLLEMERAEGSDYSFSSVNIGCNQPERLMPLVRHVMDLAWLEFAEEGRLIR</sequence>
<gene>
    <name evidence="2" type="ORF">AAEO60_12490</name>
</gene>
<dbReference type="PROSITE" id="PS51257">
    <property type="entry name" value="PROKAR_LIPOPROTEIN"/>
    <property type="match status" value="1"/>
</dbReference>
<proteinExistence type="predicted"/>
<keyword evidence="3" id="KW-1185">Reference proteome</keyword>
<accession>A0ABU9IH10</accession>
<protein>
    <submittedName>
        <fullName evidence="2">Uncharacterized protein</fullName>
    </submittedName>
</protein>
<evidence type="ECO:0000313" key="3">
    <source>
        <dbReference type="Proteomes" id="UP001497045"/>
    </source>
</evidence>
<dbReference type="Proteomes" id="UP001497045">
    <property type="component" value="Unassembled WGS sequence"/>
</dbReference>
<keyword evidence="1" id="KW-0732">Signal</keyword>
<evidence type="ECO:0000313" key="2">
    <source>
        <dbReference type="EMBL" id="MEL1251486.1"/>
    </source>
</evidence>
<reference evidence="2 3" key="1">
    <citation type="submission" date="2024-04" db="EMBL/GenBank/DDBJ databases">
        <title>Aurantiacibacter sp. DGU6 16S ribosomal RNA gene Genome sequencing and assembly.</title>
        <authorList>
            <person name="Park S."/>
        </authorList>
    </citation>
    <scope>NUCLEOTIDE SEQUENCE [LARGE SCALE GENOMIC DNA]</scope>
    <source>
        <strain evidence="2 3">DGU6</strain>
    </source>
</reference>